<dbReference type="EMBL" id="JBHUGI010000024">
    <property type="protein sequence ID" value="MFD1927996.1"/>
    <property type="molecule type" value="Genomic_DNA"/>
</dbReference>
<sequence length="360" mass="41636">MQIGCTKKLLDVLKAESITASEVDPLFSWHANVLIFNRKKVVVFINETTRYVVVLFGIKAKEFNKFNEVVLQAIRESFQSEGIKEEVINNYFLRVNEVTITKSKDRTSVARLNKASENASVFYDVIDEEAIFQPQLGMKLNRLFVGDGKKSYIYPSEEMFKALQLFAGQPIFETQAVVLKVTLRLENHEVWRRLVVPIHNTFNQLHTILQTAFGWQDSHLHGFTIYDKPQNGKKLIKSLVCHEELLSDAGEVSTILEKGIKLSEYIPKYEQLTYTYDFGDEWKHVIEVEKMIENHEFNYAVCLDGKGNTPPEDVGGEHGYDHYINVLKNPKDDDFEYLTKWGRMQGYMDFDKDAINRALK</sequence>
<feature type="domain" description="Plasmid pRiA4b Orf3-like" evidence="1">
    <location>
        <begin position="176"/>
        <end position="357"/>
    </location>
</feature>
<protein>
    <submittedName>
        <fullName evidence="3">Plasmid pRiA4b ORF-3 family protein</fullName>
    </submittedName>
</protein>
<dbReference type="Proteomes" id="UP001597218">
    <property type="component" value="Unassembled WGS sequence"/>
</dbReference>
<dbReference type="InterPro" id="IPR053864">
    <property type="entry name" value="DUF6933"/>
</dbReference>
<comment type="caution">
    <text evidence="3">The sequence shown here is derived from an EMBL/GenBank/DDBJ whole genome shotgun (WGS) entry which is preliminary data.</text>
</comment>
<dbReference type="SUPFAM" id="SSF159941">
    <property type="entry name" value="MM3350-like"/>
    <property type="match status" value="1"/>
</dbReference>
<dbReference type="InterPro" id="IPR024047">
    <property type="entry name" value="MM3350-like_sf"/>
</dbReference>
<dbReference type="PANTHER" id="PTHR41878:SF1">
    <property type="entry name" value="TNPR PROTEIN"/>
    <property type="match status" value="1"/>
</dbReference>
<keyword evidence="4" id="KW-1185">Reference proteome</keyword>
<evidence type="ECO:0000259" key="1">
    <source>
        <dbReference type="Pfam" id="PF07929"/>
    </source>
</evidence>
<name>A0ABW4SFA5_9BACL</name>
<feature type="domain" description="DUF6933" evidence="2">
    <location>
        <begin position="2"/>
        <end position="158"/>
    </location>
</feature>
<proteinExistence type="predicted"/>
<evidence type="ECO:0000259" key="2">
    <source>
        <dbReference type="Pfam" id="PF22016"/>
    </source>
</evidence>
<reference evidence="4" key="1">
    <citation type="journal article" date="2019" name="Int. J. Syst. Evol. Microbiol.">
        <title>The Global Catalogue of Microorganisms (GCM) 10K type strain sequencing project: providing services to taxonomists for standard genome sequencing and annotation.</title>
        <authorList>
            <consortium name="The Broad Institute Genomics Platform"/>
            <consortium name="The Broad Institute Genome Sequencing Center for Infectious Disease"/>
            <person name="Wu L."/>
            <person name="Ma J."/>
        </authorList>
    </citation>
    <scope>NUCLEOTIDE SEQUENCE [LARGE SCALE GENOMIC DNA]</scope>
    <source>
        <strain evidence="4">CGMCC 4.7177</strain>
    </source>
</reference>
<dbReference type="Pfam" id="PF07929">
    <property type="entry name" value="PRiA4_ORF3"/>
    <property type="match status" value="1"/>
</dbReference>
<evidence type="ECO:0000313" key="3">
    <source>
        <dbReference type="EMBL" id="MFD1927996.1"/>
    </source>
</evidence>
<gene>
    <name evidence="3" type="ORF">ACFSFY_07990</name>
</gene>
<dbReference type="Gene3D" id="3.10.290.30">
    <property type="entry name" value="MM3350-like"/>
    <property type="match status" value="1"/>
</dbReference>
<organism evidence="3 4">
    <name type="scientific">Sporosarcina siberiensis</name>
    <dbReference type="NCBI Taxonomy" id="1365606"/>
    <lineage>
        <taxon>Bacteria</taxon>
        <taxon>Bacillati</taxon>
        <taxon>Bacillota</taxon>
        <taxon>Bacilli</taxon>
        <taxon>Bacillales</taxon>
        <taxon>Caryophanaceae</taxon>
        <taxon>Sporosarcina</taxon>
    </lineage>
</organism>
<dbReference type="RefSeq" id="WP_381536961.1">
    <property type="nucleotide sequence ID" value="NZ_JBHUGI010000024.1"/>
</dbReference>
<dbReference type="PANTHER" id="PTHR41878">
    <property type="entry name" value="LEXA REPRESSOR-RELATED"/>
    <property type="match status" value="1"/>
</dbReference>
<evidence type="ECO:0000313" key="4">
    <source>
        <dbReference type="Proteomes" id="UP001597218"/>
    </source>
</evidence>
<dbReference type="Pfam" id="PF22016">
    <property type="entry name" value="DUF6933"/>
    <property type="match status" value="1"/>
</dbReference>
<dbReference type="InterPro" id="IPR012912">
    <property type="entry name" value="Plasmid_pRiA4b_Orf3-like"/>
</dbReference>
<accession>A0ABW4SFA5</accession>